<evidence type="ECO:0000313" key="3">
    <source>
        <dbReference type="Proteomes" id="UP001155220"/>
    </source>
</evidence>
<feature type="transmembrane region" description="Helical" evidence="1">
    <location>
        <begin position="30"/>
        <end position="50"/>
    </location>
</feature>
<keyword evidence="3" id="KW-1185">Reference proteome</keyword>
<organism evidence="2 3">
    <name type="scientific">Aurantimonas marianensis</name>
    <dbReference type="NCBI Taxonomy" id="2920428"/>
    <lineage>
        <taxon>Bacteria</taxon>
        <taxon>Pseudomonadati</taxon>
        <taxon>Pseudomonadota</taxon>
        <taxon>Alphaproteobacteria</taxon>
        <taxon>Hyphomicrobiales</taxon>
        <taxon>Aurantimonadaceae</taxon>
        <taxon>Aurantimonas</taxon>
    </lineage>
</organism>
<feature type="transmembrane region" description="Helical" evidence="1">
    <location>
        <begin position="98"/>
        <end position="117"/>
    </location>
</feature>
<dbReference type="AlphaFoldDB" id="A0A9X2H579"/>
<keyword evidence="1" id="KW-1133">Transmembrane helix</keyword>
<dbReference type="Proteomes" id="UP001155220">
    <property type="component" value="Unassembled WGS sequence"/>
</dbReference>
<feature type="transmembrane region" description="Helical" evidence="1">
    <location>
        <begin position="138"/>
        <end position="158"/>
    </location>
</feature>
<reference evidence="2" key="1">
    <citation type="submission" date="2022-03" db="EMBL/GenBank/DDBJ databases">
        <title>Aurantimonas Liuensis sp. Nov., isolated from the hadal seawater of the Mariana Trench.</title>
        <authorList>
            <person name="Liu R."/>
        </authorList>
    </citation>
    <scope>NUCLEOTIDE SEQUENCE</scope>
    <source>
        <strain evidence="2">LRZ36</strain>
    </source>
</reference>
<sequence length="159" mass="16453">MIDEFLVAVAASPVATALKASRVVYPLVNAAHILSLATLFGAIMALDLRLLGAFRIAPVQPLAVVLPKLAAAGLAAAVMTGALLFMVQPLDYAANPAFLTKIGLVGIGTLHAGFVHATGHWQRVVDEGHLSGSIRISAALSMTIWMAAIVAGRFIAFVG</sequence>
<keyword evidence="1" id="KW-0812">Transmembrane</keyword>
<accession>A0A9X2H579</accession>
<protein>
    <submittedName>
        <fullName evidence="2">DUF2214 domain-containing protein</fullName>
    </submittedName>
</protein>
<proteinExistence type="predicted"/>
<keyword evidence="1" id="KW-0472">Membrane</keyword>
<comment type="caution">
    <text evidence="2">The sequence shown here is derived from an EMBL/GenBank/DDBJ whole genome shotgun (WGS) entry which is preliminary data.</text>
</comment>
<dbReference type="RefSeq" id="WP_253962939.1">
    <property type="nucleotide sequence ID" value="NZ_JALHBS010000016.1"/>
</dbReference>
<name>A0A9X2H579_9HYPH</name>
<evidence type="ECO:0000313" key="2">
    <source>
        <dbReference type="EMBL" id="MCP3054058.1"/>
    </source>
</evidence>
<feature type="transmembrane region" description="Helical" evidence="1">
    <location>
        <begin position="62"/>
        <end position="86"/>
    </location>
</feature>
<dbReference type="EMBL" id="JALHBS010000016">
    <property type="protein sequence ID" value="MCP3054058.1"/>
    <property type="molecule type" value="Genomic_DNA"/>
</dbReference>
<evidence type="ECO:0000256" key="1">
    <source>
        <dbReference type="SAM" id="Phobius"/>
    </source>
</evidence>
<gene>
    <name evidence="2" type="ORF">MJ956_02700</name>
</gene>